<dbReference type="AlphaFoldDB" id="A0A1W1XKQ4"/>
<reference evidence="1 2" key="1">
    <citation type="submission" date="2017-04" db="EMBL/GenBank/DDBJ databases">
        <authorList>
            <person name="Afonso C.L."/>
            <person name="Miller P.J."/>
            <person name="Scott M.A."/>
            <person name="Spackman E."/>
            <person name="Goraichik I."/>
            <person name="Dimitrov K.M."/>
            <person name="Suarez D.L."/>
            <person name="Swayne D.E."/>
        </authorList>
    </citation>
    <scope>NUCLEOTIDE SEQUENCE [LARGE SCALE GENOMIC DNA]</scope>
    <source>
        <strain evidence="1 2">DSM 13146</strain>
    </source>
</reference>
<accession>A0A1W1XKQ4</accession>
<dbReference type="Proteomes" id="UP000192783">
    <property type="component" value="Unassembled WGS sequence"/>
</dbReference>
<name>A0A1W1XKQ4_9BACT</name>
<dbReference type="STRING" id="1121390.SAMN02746041_01979"/>
<protein>
    <submittedName>
        <fullName evidence="1">Uncharacterized protein</fullName>
    </submittedName>
</protein>
<gene>
    <name evidence="1" type="ORF">SAMN02746041_01979</name>
</gene>
<sequence>MNGHDQMRQAFQSQYADRYRTPEPLVAIRLSLLNRLHRYQSALERHILAYMSIYQVQRLSDRARTRIEKGLQEEHRLEDAYYWEALRDLLQDAQRTIPYPCPDEPAESRVTWALDALMESQQKAVSAANDALTNPDGIEPGSTLRAVKWAVDEMLVHAEAALRESRKGAEEALAGIKACSERILERVEDQSRIPRRNVSEVTAPTGMRFKGAEVLLENRTDRNSASIVPEDPSRRRSNAFGVFRTS</sequence>
<dbReference type="OrthoDB" id="9837614at2"/>
<evidence type="ECO:0000313" key="1">
    <source>
        <dbReference type="EMBL" id="SMC24384.1"/>
    </source>
</evidence>
<dbReference type="RefSeq" id="WP_084057722.1">
    <property type="nucleotide sequence ID" value="NZ_FWXF01000010.1"/>
</dbReference>
<organism evidence="1 2">
    <name type="scientific">Desulfacinum hydrothermale DSM 13146</name>
    <dbReference type="NCBI Taxonomy" id="1121390"/>
    <lineage>
        <taxon>Bacteria</taxon>
        <taxon>Pseudomonadati</taxon>
        <taxon>Thermodesulfobacteriota</taxon>
        <taxon>Syntrophobacteria</taxon>
        <taxon>Syntrophobacterales</taxon>
        <taxon>Syntrophobacteraceae</taxon>
        <taxon>Desulfacinum</taxon>
    </lineage>
</organism>
<dbReference type="EMBL" id="FWXF01000010">
    <property type="protein sequence ID" value="SMC24384.1"/>
    <property type="molecule type" value="Genomic_DNA"/>
</dbReference>
<evidence type="ECO:0000313" key="2">
    <source>
        <dbReference type="Proteomes" id="UP000192783"/>
    </source>
</evidence>
<keyword evidence="2" id="KW-1185">Reference proteome</keyword>
<proteinExistence type="predicted"/>